<dbReference type="Proteomes" id="UP000663860">
    <property type="component" value="Unassembled WGS sequence"/>
</dbReference>
<dbReference type="EC" id="3.6.1.1" evidence="3"/>
<name>A0A813RX93_9BILA</name>
<evidence type="ECO:0000256" key="7">
    <source>
        <dbReference type="ARBA" id="ARBA00032535"/>
    </source>
</evidence>
<dbReference type="InterPro" id="IPR038763">
    <property type="entry name" value="DHH_sf"/>
</dbReference>
<feature type="chain" id="PRO_5032326483" description="inorganic diphosphatase" evidence="9">
    <location>
        <begin position="23"/>
        <end position="361"/>
    </location>
</feature>
<evidence type="ECO:0000256" key="5">
    <source>
        <dbReference type="ARBA" id="ARBA00022801"/>
    </source>
</evidence>
<feature type="domain" description="DHHA2" evidence="10">
    <location>
        <begin position="230"/>
        <end position="357"/>
    </location>
</feature>
<dbReference type="AlphaFoldDB" id="A0A813RX93"/>
<comment type="similarity">
    <text evidence="2">Belongs to the PPase class C family. Prune subfamily.</text>
</comment>
<dbReference type="Pfam" id="PF02833">
    <property type="entry name" value="DHHA2"/>
    <property type="match status" value="1"/>
</dbReference>
<evidence type="ECO:0000256" key="8">
    <source>
        <dbReference type="ARBA" id="ARBA00047820"/>
    </source>
</evidence>
<proteinExistence type="inferred from homology"/>
<evidence type="ECO:0000256" key="6">
    <source>
        <dbReference type="ARBA" id="ARBA00023211"/>
    </source>
</evidence>
<dbReference type="InterPro" id="IPR038222">
    <property type="entry name" value="DHHA2_dom_sf"/>
</dbReference>
<dbReference type="SUPFAM" id="SSF64182">
    <property type="entry name" value="DHH phosphoesterases"/>
    <property type="match status" value="1"/>
</dbReference>
<keyword evidence="9" id="KW-0732">Signal</keyword>
<dbReference type="SMART" id="SM01131">
    <property type="entry name" value="DHHA2"/>
    <property type="match status" value="1"/>
</dbReference>
<dbReference type="FunFam" id="3.90.1640.10:FF:000001">
    <property type="entry name" value="Probable manganese-dependent inorganic pyrophosphatase"/>
    <property type="match status" value="1"/>
</dbReference>
<sequence length="361" mass="41806">MVTFKWQLIFILVHLLLKYTFSTNHSNNTIFTNTFSKQKFPSRKTINNQSQVYVFGHRNPDTDAITSALVYADFLRRKKINAKAYRLGDLNNETKFVLKRAGMKSPDMLPSYLAAGTAVALVDHNESQQSMENLKMMRVTYVVDHHRLGDLTTLEPIYLRFEPVGCTATILTKLYRENKFRINQNIALLLVSAILSDTLHFRSPTTTDDDRLMVNYLLPIAKIDNVESYANQMFAARSDLNSYTMREILFLDYKTFIFNNQLWGVGVVETFYPNNTLARKDELFEAMIDEKKRSNLTGILFSIIDIVKIRNYMIILGEIEKFIIQKAFNVNVQDRIADLGSRISRKKDIVPSLERYFKNSN</sequence>
<dbReference type="GO" id="GO:0005737">
    <property type="term" value="C:cytoplasm"/>
    <property type="evidence" value="ECO:0007669"/>
    <property type="project" value="InterPro"/>
</dbReference>
<dbReference type="NCBIfam" id="NF003877">
    <property type="entry name" value="PRK05427.1"/>
    <property type="match status" value="1"/>
</dbReference>
<protein>
    <recommendedName>
        <fullName evidence="3">inorganic diphosphatase</fullName>
        <ecNumber evidence="3">3.6.1.1</ecNumber>
    </recommendedName>
    <alternativeName>
        <fullName evidence="7">Pyrophosphate phospho-hydrolase</fullName>
    </alternativeName>
</protein>
<comment type="caution">
    <text evidence="11">The sequence shown here is derived from an EMBL/GenBank/DDBJ whole genome shotgun (WGS) entry which is preliminary data.</text>
</comment>
<organism evidence="11 12">
    <name type="scientific">Adineta steineri</name>
    <dbReference type="NCBI Taxonomy" id="433720"/>
    <lineage>
        <taxon>Eukaryota</taxon>
        <taxon>Metazoa</taxon>
        <taxon>Spiralia</taxon>
        <taxon>Gnathifera</taxon>
        <taxon>Rotifera</taxon>
        <taxon>Eurotatoria</taxon>
        <taxon>Bdelloidea</taxon>
        <taxon>Adinetida</taxon>
        <taxon>Adinetidae</taxon>
        <taxon>Adineta</taxon>
    </lineage>
</organism>
<evidence type="ECO:0000256" key="4">
    <source>
        <dbReference type="ARBA" id="ARBA00022723"/>
    </source>
</evidence>
<keyword evidence="6" id="KW-0464">Manganese</keyword>
<evidence type="ECO:0000313" key="11">
    <source>
        <dbReference type="EMBL" id="CAF0788975.1"/>
    </source>
</evidence>
<accession>A0A813RX93</accession>
<dbReference type="PANTHER" id="PTHR47618:SF1">
    <property type="entry name" value="BIFUNCTIONAL OLIGORIBONUCLEASE AND PAP PHOSPHATASE NRNA"/>
    <property type="match status" value="1"/>
</dbReference>
<evidence type="ECO:0000256" key="2">
    <source>
        <dbReference type="ARBA" id="ARBA00010331"/>
    </source>
</evidence>
<feature type="signal peptide" evidence="9">
    <location>
        <begin position="1"/>
        <end position="22"/>
    </location>
</feature>
<dbReference type="EMBL" id="CAJNOE010000039">
    <property type="protein sequence ID" value="CAF0788975.1"/>
    <property type="molecule type" value="Genomic_DNA"/>
</dbReference>
<dbReference type="InterPro" id="IPR004097">
    <property type="entry name" value="DHHA2"/>
</dbReference>
<evidence type="ECO:0000259" key="10">
    <source>
        <dbReference type="SMART" id="SM01131"/>
    </source>
</evidence>
<dbReference type="PANTHER" id="PTHR47618">
    <property type="entry name" value="BIFUNCTIONAL OLIGORIBONUCLEASE AND PAP PHOSPHATASE NRNA"/>
    <property type="match status" value="1"/>
</dbReference>
<evidence type="ECO:0000256" key="1">
    <source>
        <dbReference type="ARBA" id="ARBA00001936"/>
    </source>
</evidence>
<comment type="cofactor">
    <cofactor evidence="1">
        <name>Mn(2+)</name>
        <dbReference type="ChEBI" id="CHEBI:29035"/>
    </cofactor>
</comment>
<dbReference type="GO" id="GO:0004427">
    <property type="term" value="F:inorganic diphosphate phosphatase activity"/>
    <property type="evidence" value="ECO:0007669"/>
    <property type="project" value="UniProtKB-EC"/>
</dbReference>
<keyword evidence="5" id="KW-0378">Hydrolase</keyword>
<dbReference type="InterPro" id="IPR001667">
    <property type="entry name" value="DDH_dom"/>
</dbReference>
<gene>
    <name evidence="11" type="ORF">IZO911_LOCUS6287</name>
</gene>
<reference evidence="11" key="1">
    <citation type="submission" date="2021-02" db="EMBL/GenBank/DDBJ databases">
        <authorList>
            <person name="Nowell W R."/>
        </authorList>
    </citation>
    <scope>NUCLEOTIDE SEQUENCE</scope>
</reference>
<dbReference type="Pfam" id="PF01368">
    <property type="entry name" value="DHH"/>
    <property type="match status" value="1"/>
</dbReference>
<dbReference type="Gene3D" id="3.90.1640.10">
    <property type="entry name" value="inorganic pyrophosphatase (n-terminal core)"/>
    <property type="match status" value="1"/>
</dbReference>
<evidence type="ECO:0000256" key="9">
    <source>
        <dbReference type="SAM" id="SignalP"/>
    </source>
</evidence>
<dbReference type="InterPro" id="IPR051319">
    <property type="entry name" value="Oligoribo/pAp-PDE_c-di-AMP_PDE"/>
</dbReference>
<dbReference type="Gene3D" id="3.10.310.20">
    <property type="entry name" value="DHHA2 domain"/>
    <property type="match status" value="1"/>
</dbReference>
<evidence type="ECO:0000313" key="12">
    <source>
        <dbReference type="Proteomes" id="UP000663860"/>
    </source>
</evidence>
<dbReference type="GO" id="GO:0046872">
    <property type="term" value="F:metal ion binding"/>
    <property type="evidence" value="ECO:0007669"/>
    <property type="project" value="UniProtKB-KW"/>
</dbReference>
<keyword evidence="4" id="KW-0479">Metal-binding</keyword>
<evidence type="ECO:0000256" key="3">
    <source>
        <dbReference type="ARBA" id="ARBA00012146"/>
    </source>
</evidence>
<comment type="catalytic activity">
    <reaction evidence="8">
        <text>diphosphate + H2O = 2 phosphate + H(+)</text>
        <dbReference type="Rhea" id="RHEA:24576"/>
        <dbReference type="ChEBI" id="CHEBI:15377"/>
        <dbReference type="ChEBI" id="CHEBI:15378"/>
        <dbReference type="ChEBI" id="CHEBI:33019"/>
        <dbReference type="ChEBI" id="CHEBI:43474"/>
        <dbReference type="EC" id="3.6.1.1"/>
    </reaction>
</comment>